<feature type="transmembrane region" description="Helical" evidence="1">
    <location>
        <begin position="12"/>
        <end position="35"/>
    </location>
</feature>
<dbReference type="AlphaFoldDB" id="A0AAJ5X8L6"/>
<gene>
    <name evidence="2" type="ORF">P0Y56_05560</name>
</gene>
<dbReference type="Proteomes" id="UP001218362">
    <property type="component" value="Chromosome"/>
</dbReference>
<sequence length="141" mass="14878">MGEEPAGKAPWHLWAIGVAALLWYAAGTVTIFMAQLGMLAVTPGEAAYYAAQAPWFRAVTDVADFAGIAGAAMLLMRSAKALRVFVLSLVAIAVTHGYDYAMGTSRSYDNNGALAVNVIVVVIAVLLIGYSAAMKRRGVLR</sequence>
<keyword evidence="1" id="KW-0812">Transmembrane</keyword>
<accession>A0AAJ5X8L6</accession>
<evidence type="ECO:0000313" key="3">
    <source>
        <dbReference type="Proteomes" id="UP001218362"/>
    </source>
</evidence>
<feature type="transmembrane region" description="Helical" evidence="1">
    <location>
        <begin position="82"/>
        <end position="101"/>
    </location>
</feature>
<feature type="transmembrane region" description="Helical" evidence="1">
    <location>
        <begin position="113"/>
        <end position="133"/>
    </location>
</feature>
<evidence type="ECO:0000313" key="2">
    <source>
        <dbReference type="EMBL" id="WEK47761.1"/>
    </source>
</evidence>
<dbReference type="EMBL" id="CP119316">
    <property type="protein sequence ID" value="WEK47761.1"/>
    <property type="molecule type" value="Genomic_DNA"/>
</dbReference>
<reference evidence="2" key="1">
    <citation type="submission" date="2023-03" db="EMBL/GenBank/DDBJ databases">
        <title>Andean soil-derived lignocellulolytic bacterial consortium as a source of novel taxa and putative plastic-active enzymes.</title>
        <authorList>
            <person name="Diaz-Garcia L."/>
            <person name="Chuvochina M."/>
            <person name="Feuerriegel G."/>
            <person name="Bunk B."/>
            <person name="Sproer C."/>
            <person name="Streit W.R."/>
            <person name="Rodriguez L.M."/>
            <person name="Overmann J."/>
            <person name="Jimenez D.J."/>
        </authorList>
    </citation>
    <scope>NUCLEOTIDE SEQUENCE</scope>
    <source>
        <strain evidence="2">MAG 26</strain>
    </source>
</reference>
<keyword evidence="1" id="KW-0472">Membrane</keyword>
<name>A0AAJ5X8L6_9SPHN</name>
<organism evidence="2 3">
    <name type="scientific">Candidatus Andeanibacterium colombiense</name>
    <dbReference type="NCBI Taxonomy" id="3121345"/>
    <lineage>
        <taxon>Bacteria</taxon>
        <taxon>Pseudomonadati</taxon>
        <taxon>Pseudomonadota</taxon>
        <taxon>Alphaproteobacteria</taxon>
        <taxon>Sphingomonadales</taxon>
        <taxon>Sphingomonadaceae</taxon>
        <taxon>Candidatus Andeanibacterium</taxon>
    </lineage>
</organism>
<evidence type="ECO:0000256" key="1">
    <source>
        <dbReference type="SAM" id="Phobius"/>
    </source>
</evidence>
<dbReference type="KEGG" id="acob:P0Y56_05560"/>
<protein>
    <submittedName>
        <fullName evidence="2">Uncharacterized protein</fullName>
    </submittedName>
</protein>
<keyword evidence="1" id="KW-1133">Transmembrane helix</keyword>
<proteinExistence type="predicted"/>